<feature type="compositionally biased region" description="Polar residues" evidence="1">
    <location>
        <begin position="77"/>
        <end position="87"/>
    </location>
</feature>
<evidence type="ECO:0000313" key="3">
    <source>
        <dbReference type="EMBL" id="KAF6142903.1"/>
    </source>
</evidence>
<dbReference type="CDD" id="cd06222">
    <property type="entry name" value="RNase_H_like"/>
    <property type="match status" value="1"/>
</dbReference>
<dbReference type="GO" id="GO:0003676">
    <property type="term" value="F:nucleic acid binding"/>
    <property type="evidence" value="ECO:0007669"/>
    <property type="project" value="InterPro"/>
</dbReference>
<dbReference type="Gene3D" id="3.30.420.10">
    <property type="entry name" value="Ribonuclease H-like superfamily/Ribonuclease H"/>
    <property type="match status" value="1"/>
</dbReference>
<protein>
    <recommendedName>
        <fullName evidence="2">RNase H type-1 domain-containing protein</fullName>
    </recommendedName>
</protein>
<feature type="non-terminal residue" evidence="3">
    <location>
        <position position="1"/>
    </location>
</feature>
<dbReference type="EMBL" id="JACGCM010002227">
    <property type="protein sequence ID" value="KAF6142903.1"/>
    <property type="molecule type" value="Genomic_DNA"/>
</dbReference>
<feature type="region of interest" description="Disordered" evidence="1">
    <location>
        <begin position="1"/>
        <end position="20"/>
    </location>
</feature>
<feature type="compositionally biased region" description="Acidic residues" evidence="1">
    <location>
        <begin position="1"/>
        <end position="10"/>
    </location>
</feature>
<evidence type="ECO:0000256" key="1">
    <source>
        <dbReference type="SAM" id="MobiDB-lite"/>
    </source>
</evidence>
<dbReference type="Pfam" id="PF13456">
    <property type="entry name" value="RVT_3"/>
    <property type="match status" value="1"/>
</dbReference>
<dbReference type="InterPro" id="IPR036397">
    <property type="entry name" value="RNaseH_sf"/>
</dbReference>
<dbReference type="InterPro" id="IPR044730">
    <property type="entry name" value="RNase_H-like_dom_plant"/>
</dbReference>
<reference evidence="3 4" key="1">
    <citation type="journal article" date="2020" name="IScience">
        <title>Genome Sequencing of the Endangered Kingdonia uniflora (Circaeasteraceae, Ranunculales) Reveals Potential Mechanisms of Evolutionary Specialization.</title>
        <authorList>
            <person name="Sun Y."/>
            <person name="Deng T."/>
            <person name="Zhang A."/>
            <person name="Moore M.J."/>
            <person name="Landis J.B."/>
            <person name="Lin N."/>
            <person name="Zhang H."/>
            <person name="Zhang X."/>
            <person name="Huang J."/>
            <person name="Zhang X."/>
            <person name="Sun H."/>
            <person name="Wang H."/>
        </authorList>
    </citation>
    <scope>NUCLEOTIDE SEQUENCE [LARGE SCALE GENOMIC DNA]</scope>
    <source>
        <strain evidence="3">TB1705</strain>
        <tissue evidence="3">Leaf</tissue>
    </source>
</reference>
<sequence>VHSSSDETEPLEVGYSSSESFGWVTPSHLDLFPSEGNAAQSSESYSQTRVSINQKRYRELVITEDGDTESSLRSDEQTSQLENTTAKRQRANISNNVTLEETGETSKAYAWFCETGPSFPPQSRRRKLQKLFFRTQHRFLPPSQGEFPKAHRLSCRQPVASSGRRPFSLWVKQMLNLVDKNWKSLPGRTLHRFKRALSPPGIESRVVLSGISVTEKISTAGWNPGSLISPSIANLAPRPAIDLSLRTGSPPSTNSGLWIATEWHLAPGVSKKWRRSHALFFCKKVQEIWERFYPVRRTLKKAEAILVIRGMRAARSVGLERVILLTDCRRLVRAFKLGSDDLSWGALTLAQDMLGLASSFTDFRFRYISRSLNFEAHALAAKGHFFPAFSIFEPLKANSLVNSATAALGVVNQLHLTNLAKASTSVTRQDCYYRRGRSQKKGVMEGDGDGDNAGMDSDFSDADSVKERQGFGTSRNPMRNICIGFKVEIPVFDGSVDAVEKLDNWLDR</sequence>
<evidence type="ECO:0000259" key="2">
    <source>
        <dbReference type="Pfam" id="PF13456"/>
    </source>
</evidence>
<dbReference type="InterPro" id="IPR002156">
    <property type="entry name" value="RNaseH_domain"/>
</dbReference>
<dbReference type="GO" id="GO:0004523">
    <property type="term" value="F:RNA-DNA hybrid ribonuclease activity"/>
    <property type="evidence" value="ECO:0007669"/>
    <property type="project" value="InterPro"/>
</dbReference>
<organism evidence="3 4">
    <name type="scientific">Kingdonia uniflora</name>
    <dbReference type="NCBI Taxonomy" id="39325"/>
    <lineage>
        <taxon>Eukaryota</taxon>
        <taxon>Viridiplantae</taxon>
        <taxon>Streptophyta</taxon>
        <taxon>Embryophyta</taxon>
        <taxon>Tracheophyta</taxon>
        <taxon>Spermatophyta</taxon>
        <taxon>Magnoliopsida</taxon>
        <taxon>Ranunculales</taxon>
        <taxon>Circaeasteraceae</taxon>
        <taxon>Kingdonia</taxon>
    </lineage>
</organism>
<proteinExistence type="predicted"/>
<comment type="caution">
    <text evidence="3">The sequence shown here is derived from an EMBL/GenBank/DDBJ whole genome shotgun (WGS) entry which is preliminary data.</text>
</comment>
<dbReference type="AlphaFoldDB" id="A0A7J7LJV7"/>
<evidence type="ECO:0000313" key="4">
    <source>
        <dbReference type="Proteomes" id="UP000541444"/>
    </source>
</evidence>
<keyword evidence="4" id="KW-1185">Reference proteome</keyword>
<feature type="domain" description="RNase H type-1" evidence="2">
    <location>
        <begin position="298"/>
        <end position="382"/>
    </location>
</feature>
<dbReference type="Proteomes" id="UP000541444">
    <property type="component" value="Unassembled WGS sequence"/>
</dbReference>
<feature type="region of interest" description="Disordered" evidence="1">
    <location>
        <begin position="63"/>
        <end position="87"/>
    </location>
</feature>
<name>A0A7J7LJV7_9MAGN</name>
<gene>
    <name evidence="3" type="ORF">GIB67_033291</name>
</gene>
<accession>A0A7J7LJV7</accession>